<gene>
    <name evidence="2" type="ORF">ONE63_007790</name>
</gene>
<dbReference type="InterPro" id="IPR009091">
    <property type="entry name" value="RCC1/BLIP-II"/>
</dbReference>
<dbReference type="EMBL" id="JAPTSV010000005">
    <property type="protein sequence ID" value="KAJ1527850.1"/>
    <property type="molecule type" value="Genomic_DNA"/>
</dbReference>
<evidence type="ECO:0000256" key="1">
    <source>
        <dbReference type="SAM" id="MobiDB-lite"/>
    </source>
</evidence>
<protein>
    <submittedName>
        <fullName evidence="2">Uncharacterized protein</fullName>
    </submittedName>
</protein>
<name>A0AAV7XVQ2_9NEOP</name>
<feature type="region of interest" description="Disordered" evidence="1">
    <location>
        <begin position="147"/>
        <end position="189"/>
    </location>
</feature>
<evidence type="ECO:0000313" key="2">
    <source>
        <dbReference type="EMBL" id="KAJ1527850.1"/>
    </source>
</evidence>
<keyword evidence="3" id="KW-1185">Reference proteome</keyword>
<evidence type="ECO:0000313" key="3">
    <source>
        <dbReference type="Proteomes" id="UP001075354"/>
    </source>
</evidence>
<dbReference type="AlphaFoldDB" id="A0AAV7XVQ2"/>
<sequence>MRFRPVRLPEPVRGVSLAQDHVATLSDTGRLVVLGDVAPGPAADTAASAPEMASAGPTYTVAATADNVVYFWGRWADGRQVGGGSGPGPPQDARTAPRELLALYASPQQVERGEGLGVAGLFALPCSVLLHVSTCAPLARIARVAARPPDDQPADGDEDGECDSLGPIPDWLQEELAQSEDPWEGPAVE</sequence>
<dbReference type="SUPFAM" id="SSF50985">
    <property type="entry name" value="RCC1/BLIP-II"/>
    <property type="match status" value="1"/>
</dbReference>
<feature type="compositionally biased region" description="Acidic residues" evidence="1">
    <location>
        <begin position="152"/>
        <end position="162"/>
    </location>
</feature>
<organism evidence="2 3">
    <name type="scientific">Megalurothrips usitatus</name>
    <name type="common">bean blossom thrips</name>
    <dbReference type="NCBI Taxonomy" id="439358"/>
    <lineage>
        <taxon>Eukaryota</taxon>
        <taxon>Metazoa</taxon>
        <taxon>Ecdysozoa</taxon>
        <taxon>Arthropoda</taxon>
        <taxon>Hexapoda</taxon>
        <taxon>Insecta</taxon>
        <taxon>Pterygota</taxon>
        <taxon>Neoptera</taxon>
        <taxon>Paraneoptera</taxon>
        <taxon>Thysanoptera</taxon>
        <taxon>Terebrantia</taxon>
        <taxon>Thripoidea</taxon>
        <taxon>Thripidae</taxon>
        <taxon>Megalurothrips</taxon>
    </lineage>
</organism>
<proteinExistence type="predicted"/>
<comment type="caution">
    <text evidence="2">The sequence shown here is derived from an EMBL/GenBank/DDBJ whole genome shotgun (WGS) entry which is preliminary data.</text>
</comment>
<reference evidence="2" key="1">
    <citation type="submission" date="2022-12" db="EMBL/GenBank/DDBJ databases">
        <title>Chromosome-level genome assembly of the bean flower thrips Megalurothrips usitatus.</title>
        <authorList>
            <person name="Ma L."/>
            <person name="Liu Q."/>
            <person name="Li H."/>
            <person name="Cai W."/>
        </authorList>
    </citation>
    <scope>NUCLEOTIDE SEQUENCE</scope>
    <source>
        <strain evidence="2">Cailab_2022a</strain>
    </source>
</reference>
<dbReference type="Proteomes" id="UP001075354">
    <property type="component" value="Chromosome 5"/>
</dbReference>
<dbReference type="Gene3D" id="2.130.10.30">
    <property type="entry name" value="Regulator of chromosome condensation 1/beta-lactamase-inhibitor protein II"/>
    <property type="match status" value="1"/>
</dbReference>
<accession>A0AAV7XVQ2</accession>